<feature type="transmembrane region" description="Helical" evidence="2">
    <location>
        <begin position="458"/>
        <end position="480"/>
    </location>
</feature>
<keyword evidence="2" id="KW-1133">Transmembrane helix</keyword>
<keyword evidence="2" id="KW-0812">Transmembrane</keyword>
<dbReference type="GO" id="GO:0046475">
    <property type="term" value="P:glycerophospholipid catabolic process"/>
    <property type="evidence" value="ECO:0007669"/>
    <property type="project" value="TreeGrafter"/>
</dbReference>
<name>A0A2U3NUR0_9MYCO</name>
<feature type="transmembrane region" description="Helical" evidence="2">
    <location>
        <begin position="535"/>
        <end position="557"/>
    </location>
</feature>
<evidence type="ECO:0000313" key="4">
    <source>
        <dbReference type="Proteomes" id="UP000240988"/>
    </source>
</evidence>
<dbReference type="PANTHER" id="PTHR10728">
    <property type="entry name" value="CYTOSOLIC PHOSPHOLIPASE A2"/>
    <property type="match status" value="1"/>
</dbReference>
<dbReference type="EMBL" id="FUFA01000004">
    <property type="protein sequence ID" value="SPM35251.1"/>
    <property type="molecule type" value="Genomic_DNA"/>
</dbReference>
<dbReference type="OrthoDB" id="100544at2"/>
<dbReference type="GO" id="GO:0004623">
    <property type="term" value="F:phospholipase A2 activity"/>
    <property type="evidence" value="ECO:0007669"/>
    <property type="project" value="TreeGrafter"/>
</dbReference>
<keyword evidence="2" id="KW-0472">Membrane</keyword>
<feature type="transmembrane region" description="Helical" evidence="2">
    <location>
        <begin position="577"/>
        <end position="610"/>
    </location>
</feature>
<feature type="region of interest" description="Disordered" evidence="1">
    <location>
        <begin position="230"/>
        <end position="253"/>
    </location>
</feature>
<dbReference type="InterPro" id="IPR016035">
    <property type="entry name" value="Acyl_Trfase/lysoPLipase"/>
</dbReference>
<dbReference type="STRING" id="1841860.GCA_900157375_03076"/>
<evidence type="ECO:0008006" key="5">
    <source>
        <dbReference type="Google" id="ProtNLM"/>
    </source>
</evidence>
<dbReference type="Gene3D" id="3.40.1090.10">
    <property type="entry name" value="Cytosolic phospholipase A2 catalytic domain"/>
    <property type="match status" value="1"/>
</dbReference>
<dbReference type="PANTHER" id="PTHR10728:SF40">
    <property type="entry name" value="PATATIN FAMILY PROTEIN"/>
    <property type="match status" value="1"/>
</dbReference>
<feature type="transmembrane region" description="Helical" evidence="2">
    <location>
        <begin position="141"/>
        <end position="167"/>
    </location>
</feature>
<dbReference type="RefSeq" id="WP_157900615.1">
    <property type="nucleotide sequence ID" value="NZ_LT721901.1"/>
</dbReference>
<feature type="transmembrane region" description="Helical" evidence="2">
    <location>
        <begin position="630"/>
        <end position="653"/>
    </location>
</feature>
<sequence length="1032" mass="112195">MSKTESAKANFRRLTLTVATIFVVVVGTRIATQACPPPGSQAVIARYLFGDRSNISAVVDRVRAGLSTDLWFILGYGLVLGGFALIFLLWAISAFGRQSAKYVAAAVGIAVLADVVTYALLNCALSQRHPTELTMTAAATAWIVKWCALLPAAGGVFATVGICLRAFAARWRWLRARVPALAWPGRVLRRGIGALVARFRSCAPEKIGTDCPDPTSATWWKDVLKPVPHATAPAQPATANDRQASRGPESDDELSWAKAFNVPGAMDVRDDRAGDGVQAICLSGGGVRSACIAMGVLQEFSKAKPINLSTKIRERFGDRKEDAKLIDAVDYVISVSGGGYTAGARLLATQDRENPLLSERFEEGSPEFDHFRRNSSYIADSPGELLLALIVVLKNLIASMAILFTLPAVLGSVLGYLLSRPFFSFAEIVPVPNPKVDIAFIRTHPQYLLCLTAHSASWWAVGVFAFCAVFFTSAAMLVELVSWRRCSERFKLWLQSLAQGSVVFMLLVLAVVVGLPALMRLCSKLGEHTPGHQGGAAVAVSGLVGLNYVAAIAAMVWKDRQALAKEASKLSSLKRLLPPGVVALILVMLTFAVLLVAWLITLGCFAANVFRHATLDGVENTVRTMPISSWWLPVLLLVTLAWISSVDVASLSLNPFYRYRLGETFAVLRVGKAGHRRAKAYHRNKYTWFSEVGYVHAGGPQFVFAAAATITGRDKPAPGLNAVSYVLSHDYIGGPDLGWMNTSELFCQSPPRLKRDLTVLTAVAVSGAAFASAMGRYQKGFEKLLAISGARLGTWLPNPKFVTNLAAAEKDGCFDPKDNTRPWPRSLPYVRGAGYYYRELFGLNYSDARLVQVTDGGHYENLGLVEALRRRSRLIFCVDGGGDTPPLASGLGDALRLAEYELGVTITFDRFTRYPLSDLTPGSGKPFEKDDAFYSLNSRLAKRTVAVGRITYPEASGLADDAERRGLLIFVKAVLTRECPQWLLTYAASNEIFPHDPTSDQWFNEGQFAAYTELGRIMGVQAVECANNVRAR</sequence>
<feature type="transmembrane region" description="Helical" evidence="2">
    <location>
        <begin position="492"/>
        <end position="515"/>
    </location>
</feature>
<keyword evidence="4" id="KW-1185">Reference proteome</keyword>
<organism evidence="3 4">
    <name type="scientific">Mycobacterium rhizamassiliense</name>
    <dbReference type="NCBI Taxonomy" id="1841860"/>
    <lineage>
        <taxon>Bacteria</taxon>
        <taxon>Bacillati</taxon>
        <taxon>Actinomycetota</taxon>
        <taxon>Actinomycetes</taxon>
        <taxon>Mycobacteriales</taxon>
        <taxon>Mycobacteriaceae</taxon>
        <taxon>Mycobacterium</taxon>
    </lineage>
</organism>
<dbReference type="AlphaFoldDB" id="A0A2U3NUR0"/>
<dbReference type="GO" id="GO:0005829">
    <property type="term" value="C:cytosol"/>
    <property type="evidence" value="ECO:0007669"/>
    <property type="project" value="TreeGrafter"/>
</dbReference>
<feature type="transmembrane region" description="Helical" evidence="2">
    <location>
        <begin position="70"/>
        <end position="90"/>
    </location>
</feature>
<proteinExistence type="predicted"/>
<dbReference type="SUPFAM" id="SSF52151">
    <property type="entry name" value="FabD/lysophospholipase-like"/>
    <property type="match status" value="1"/>
</dbReference>
<evidence type="ECO:0000256" key="1">
    <source>
        <dbReference type="SAM" id="MobiDB-lite"/>
    </source>
</evidence>
<evidence type="ECO:0000256" key="2">
    <source>
        <dbReference type="SAM" id="Phobius"/>
    </source>
</evidence>
<gene>
    <name evidence="3" type="ORF">MRAB57_3074</name>
</gene>
<feature type="transmembrane region" description="Helical" evidence="2">
    <location>
        <begin position="102"/>
        <end position="121"/>
    </location>
</feature>
<evidence type="ECO:0000313" key="3">
    <source>
        <dbReference type="EMBL" id="SPM35251.1"/>
    </source>
</evidence>
<protein>
    <recommendedName>
        <fullName evidence="5">PNPLA domain-containing protein</fullName>
    </recommendedName>
</protein>
<dbReference type="Proteomes" id="UP000240988">
    <property type="component" value="Unassembled WGS sequence"/>
</dbReference>
<feature type="transmembrane region" description="Helical" evidence="2">
    <location>
        <begin position="385"/>
        <end position="418"/>
    </location>
</feature>
<reference evidence="3 4" key="1">
    <citation type="submission" date="2017-01" db="EMBL/GenBank/DDBJ databases">
        <authorList>
            <consortium name="Urmite Genomes"/>
        </authorList>
    </citation>
    <scope>NUCLEOTIDE SEQUENCE [LARGE SCALE GENOMIC DNA]</scope>
    <source>
        <strain evidence="3 4">AB57</strain>
    </source>
</reference>
<accession>A0A2U3NUR0</accession>
<feature type="compositionally biased region" description="Low complexity" evidence="1">
    <location>
        <begin position="230"/>
        <end position="239"/>
    </location>
</feature>